<keyword evidence="1" id="KW-0732">Signal</keyword>
<evidence type="ECO:0008006" key="4">
    <source>
        <dbReference type="Google" id="ProtNLM"/>
    </source>
</evidence>
<proteinExistence type="predicted"/>
<dbReference type="SUPFAM" id="SSF51905">
    <property type="entry name" value="FAD/NAD(P)-binding domain"/>
    <property type="match status" value="1"/>
</dbReference>
<reference evidence="2 3" key="1">
    <citation type="journal article" date="2024" name="Nat. Commun.">
        <title>Phylogenomics reveals the evolutionary origins of lichenization in chlorophyte algae.</title>
        <authorList>
            <person name="Puginier C."/>
            <person name="Libourel C."/>
            <person name="Otte J."/>
            <person name="Skaloud P."/>
            <person name="Haon M."/>
            <person name="Grisel S."/>
            <person name="Petersen M."/>
            <person name="Berrin J.G."/>
            <person name="Delaux P.M."/>
            <person name="Dal Grande F."/>
            <person name="Keller J."/>
        </authorList>
    </citation>
    <scope>NUCLEOTIDE SEQUENCE [LARGE SCALE GENOMIC DNA]</scope>
    <source>
        <strain evidence="2 3">SAG 2145</strain>
    </source>
</reference>
<feature type="signal peptide" evidence="1">
    <location>
        <begin position="1"/>
        <end position="20"/>
    </location>
</feature>
<keyword evidence="3" id="KW-1185">Reference proteome</keyword>
<dbReference type="Pfam" id="PF13450">
    <property type="entry name" value="NAD_binding_8"/>
    <property type="match status" value="1"/>
</dbReference>
<evidence type="ECO:0000313" key="2">
    <source>
        <dbReference type="EMBL" id="KAK9834548.1"/>
    </source>
</evidence>
<evidence type="ECO:0000313" key="3">
    <source>
        <dbReference type="Proteomes" id="UP001438707"/>
    </source>
</evidence>
<protein>
    <recommendedName>
        <fullName evidence="4">FAD/NAD(P)-binding domain-containing protein</fullName>
    </recommendedName>
</protein>
<gene>
    <name evidence="2" type="ORF">WJX74_004294</name>
</gene>
<name>A0AAW1RLI0_9CHLO</name>
<dbReference type="Proteomes" id="UP001438707">
    <property type="component" value="Unassembled WGS sequence"/>
</dbReference>
<feature type="chain" id="PRO_5043710548" description="FAD/NAD(P)-binding domain-containing protein" evidence="1">
    <location>
        <begin position="21"/>
        <end position="497"/>
    </location>
</feature>
<dbReference type="EMBL" id="JALJOS010000009">
    <property type="protein sequence ID" value="KAK9834548.1"/>
    <property type="molecule type" value="Genomic_DNA"/>
</dbReference>
<dbReference type="InterPro" id="IPR036188">
    <property type="entry name" value="FAD/NAD-bd_sf"/>
</dbReference>
<accession>A0AAW1RLI0</accession>
<comment type="caution">
    <text evidence="2">The sequence shown here is derived from an EMBL/GenBank/DDBJ whole genome shotgun (WGS) entry which is preliminary data.</text>
</comment>
<dbReference type="AlphaFoldDB" id="A0AAW1RLI0"/>
<evidence type="ECO:0000256" key="1">
    <source>
        <dbReference type="SAM" id="SignalP"/>
    </source>
</evidence>
<sequence length="497" mass="51124">MKTVVWFLALLSAHITTLAGQAILPGRLPHVAVIGAGPQGVVAALELGARGCNVTLFEKETIILPIVETIQLDGFVYEYLSQLLIGGATFSGFGPPEVVSAFASKYGQPLEPLPASNVSLYFGSGPGLTTVPSFWLPLLATPDGRQTLVQQLAAGVAILQQLDAAEPTPAGVLQLGIVASPSQSFTDWAAQTKLPAFTDFVASFINSALSGPAGAAPAAHVLLDTRLYILGGLRRTFLSLGIAPSSATAQAAGIDSLLQGGPESTSLFHFPRGARVLFETAVASSSITLRLGVPVSAVSNDGLVTFYGGQQRFDYVISSLRPEPAAAILSAPLSQAFAPGQTGLVDLWIFNASVAQPTSAIGSQLLQPFIAARSTGVAGLAAPGDGSPSYILRLDPGSPFVCAGAYVAPNTTQASTTNVVVSNMAAYGFNVASTVQYSRVQFPSTLPIQPALNSFGKVFLLGEAVSGIGIATALEYVPAQINAWVAASAIDISNVNG</sequence>
<organism evidence="2 3">
    <name type="scientific">Apatococcus lobatus</name>
    <dbReference type="NCBI Taxonomy" id="904363"/>
    <lineage>
        <taxon>Eukaryota</taxon>
        <taxon>Viridiplantae</taxon>
        <taxon>Chlorophyta</taxon>
        <taxon>core chlorophytes</taxon>
        <taxon>Trebouxiophyceae</taxon>
        <taxon>Chlorellales</taxon>
        <taxon>Chlorellaceae</taxon>
        <taxon>Apatococcus</taxon>
    </lineage>
</organism>
<dbReference type="Gene3D" id="3.50.50.60">
    <property type="entry name" value="FAD/NAD(P)-binding domain"/>
    <property type="match status" value="1"/>
</dbReference>